<dbReference type="OrthoDB" id="9849762at2"/>
<protein>
    <submittedName>
        <fullName evidence="1">Uncharacterized protein</fullName>
    </submittedName>
</protein>
<dbReference type="RefSeq" id="WP_121199703.1">
    <property type="nucleotide sequence ID" value="NZ_RBKU01000001.1"/>
</dbReference>
<dbReference type="EMBL" id="RBKU01000001">
    <property type="protein sequence ID" value="RKR84220.1"/>
    <property type="molecule type" value="Genomic_DNA"/>
</dbReference>
<accession>A0A495J5F8</accession>
<gene>
    <name evidence="1" type="ORF">BDD43_4448</name>
</gene>
<dbReference type="AlphaFoldDB" id="A0A495J5F8"/>
<reference evidence="1 2" key="1">
    <citation type="submission" date="2018-10" db="EMBL/GenBank/DDBJ databases">
        <title>Genomic Encyclopedia of Archaeal and Bacterial Type Strains, Phase II (KMG-II): from individual species to whole genera.</title>
        <authorList>
            <person name="Goeker M."/>
        </authorList>
    </citation>
    <scope>NUCLEOTIDE SEQUENCE [LARGE SCALE GENOMIC DNA]</scope>
    <source>
        <strain evidence="1 2">DSM 18602</strain>
    </source>
</reference>
<evidence type="ECO:0000313" key="1">
    <source>
        <dbReference type="EMBL" id="RKR84220.1"/>
    </source>
</evidence>
<evidence type="ECO:0000313" key="2">
    <source>
        <dbReference type="Proteomes" id="UP000268007"/>
    </source>
</evidence>
<comment type="caution">
    <text evidence="1">The sequence shown here is derived from an EMBL/GenBank/DDBJ whole genome shotgun (WGS) entry which is preliminary data.</text>
</comment>
<organism evidence="1 2">
    <name type="scientific">Mucilaginibacter gracilis</name>
    <dbReference type="NCBI Taxonomy" id="423350"/>
    <lineage>
        <taxon>Bacteria</taxon>
        <taxon>Pseudomonadati</taxon>
        <taxon>Bacteroidota</taxon>
        <taxon>Sphingobacteriia</taxon>
        <taxon>Sphingobacteriales</taxon>
        <taxon>Sphingobacteriaceae</taxon>
        <taxon>Mucilaginibacter</taxon>
    </lineage>
</organism>
<keyword evidence="2" id="KW-1185">Reference proteome</keyword>
<dbReference type="Proteomes" id="UP000268007">
    <property type="component" value="Unassembled WGS sequence"/>
</dbReference>
<sequence length="79" mass="8843">MKRFITVAKKHGEEVLILMRNAAAGAAGADAYIWLKNHLQKKQIAHTDQNASHQSQLQHQGGFVSFYIGPDGKWAYVNH</sequence>
<proteinExistence type="predicted"/>
<name>A0A495J5F8_9SPHI</name>